<sequence length="101" mass="11804">MGKAQIGVSIEMAHLRFLEYLAHHQGASRADIVRDAVRSYINSKANKINLDKEIEKVEELGEKWENARATLELKYRAERKLEELEHRNREGILFKSTKIRD</sequence>
<evidence type="ECO:0000313" key="2">
    <source>
        <dbReference type="EMBL" id="HIA98082.1"/>
    </source>
</evidence>
<evidence type="ECO:0000313" key="3">
    <source>
        <dbReference type="Proteomes" id="UP000589132"/>
    </source>
</evidence>
<protein>
    <recommendedName>
        <fullName evidence="4">Ribbon-helix-helix protein, CopG family</fullName>
    </recommendedName>
</protein>
<comment type="caution">
    <text evidence="2">The sequence shown here is derived from an EMBL/GenBank/DDBJ whole genome shotgun (WGS) entry which is preliminary data.</text>
</comment>
<keyword evidence="1" id="KW-0175">Coiled coil</keyword>
<accession>A0A7J4D0A2</accession>
<evidence type="ECO:0000256" key="1">
    <source>
        <dbReference type="SAM" id="Coils"/>
    </source>
</evidence>
<gene>
    <name evidence="2" type="ORF">EYO15_02745</name>
</gene>
<dbReference type="EMBL" id="DTTC01000172">
    <property type="protein sequence ID" value="HIA98082.1"/>
    <property type="molecule type" value="Genomic_DNA"/>
</dbReference>
<name>A0A7J4D0A2_9ARCH</name>
<reference evidence="3" key="1">
    <citation type="journal article" date="2019" name="bioRxiv">
        <title>Genome diversification in globally distributed novel marine Proteobacteria is linked to environmental adaptation.</title>
        <authorList>
            <person name="Zhou Z."/>
            <person name="Tran P.Q."/>
            <person name="Kieft K."/>
            <person name="Anantharaman K."/>
        </authorList>
    </citation>
    <scope>NUCLEOTIDE SEQUENCE [LARGE SCALE GENOMIC DNA]</scope>
</reference>
<dbReference type="AlphaFoldDB" id="A0A7J4D0A2"/>
<organism evidence="2 3">
    <name type="scientific">Marine Group III euryarchaeote</name>
    <dbReference type="NCBI Taxonomy" id="2173149"/>
    <lineage>
        <taxon>Archaea</taxon>
        <taxon>Methanobacteriati</taxon>
        <taxon>Thermoplasmatota</taxon>
        <taxon>Thermoplasmata</taxon>
        <taxon>Candidatus Thermoprofundales</taxon>
    </lineage>
</organism>
<dbReference type="Proteomes" id="UP000589132">
    <property type="component" value="Unassembled WGS sequence"/>
</dbReference>
<evidence type="ECO:0008006" key="4">
    <source>
        <dbReference type="Google" id="ProtNLM"/>
    </source>
</evidence>
<proteinExistence type="predicted"/>
<feature type="coiled-coil region" evidence="1">
    <location>
        <begin position="47"/>
        <end position="87"/>
    </location>
</feature>